<dbReference type="Proteomes" id="UP000626109">
    <property type="component" value="Unassembled WGS sequence"/>
</dbReference>
<keyword evidence="4" id="KW-1185">Reference proteome</keyword>
<dbReference type="AlphaFoldDB" id="A0A813DR67"/>
<comment type="caution">
    <text evidence="2">The sequence shown here is derived from an EMBL/GenBank/DDBJ whole genome shotgun (WGS) entry which is preliminary data.</text>
</comment>
<dbReference type="Proteomes" id="UP000654075">
    <property type="component" value="Unassembled WGS sequence"/>
</dbReference>
<proteinExistence type="predicted"/>
<feature type="region of interest" description="Disordered" evidence="1">
    <location>
        <begin position="15"/>
        <end position="72"/>
    </location>
</feature>
<name>A0A813DR67_POLGL</name>
<gene>
    <name evidence="2" type="ORF">PGLA1383_LOCUS9860</name>
    <name evidence="3" type="ORF">PGLA2088_LOCUS50298</name>
</gene>
<feature type="compositionally biased region" description="Low complexity" evidence="1">
    <location>
        <begin position="139"/>
        <end position="153"/>
    </location>
</feature>
<feature type="compositionally biased region" description="Basic and acidic residues" evidence="1">
    <location>
        <begin position="35"/>
        <end position="51"/>
    </location>
</feature>
<dbReference type="EMBL" id="CAJNNV010004744">
    <property type="protein sequence ID" value="CAE8591172.1"/>
    <property type="molecule type" value="Genomic_DNA"/>
</dbReference>
<feature type="compositionally biased region" description="Low complexity" evidence="1">
    <location>
        <begin position="171"/>
        <end position="184"/>
    </location>
</feature>
<feature type="non-terminal residue" evidence="2">
    <location>
        <position position="1"/>
    </location>
</feature>
<feature type="region of interest" description="Disordered" evidence="1">
    <location>
        <begin position="137"/>
        <end position="207"/>
    </location>
</feature>
<protein>
    <submittedName>
        <fullName evidence="2">Uncharacterized protein</fullName>
    </submittedName>
</protein>
<evidence type="ECO:0000313" key="2">
    <source>
        <dbReference type="EMBL" id="CAE8591172.1"/>
    </source>
</evidence>
<dbReference type="EMBL" id="CAJNNW010037354">
    <property type="protein sequence ID" value="CAE8741097.1"/>
    <property type="molecule type" value="Genomic_DNA"/>
</dbReference>
<evidence type="ECO:0000313" key="4">
    <source>
        <dbReference type="Proteomes" id="UP000654075"/>
    </source>
</evidence>
<sequence>VLPLDDLQATRELAKVNKDKTKHNNMGGTGAPFDHVTKYTDDFRPPSRTEAKAANGKSAKPKAGRSTTLPTGRLLETVSFTHHAFGVPHKLRPSEKATPPRPNLFLPTRCHAPTTAYQEQFGPSSWTNSLSKRKKKLARCSSAPAARRPAAAADTEGAGFELTSSRPRQRPASAASVVGAAHSPAKSRTSIARPHSAGFLGASSPQKSESSVASVAPSLSSLGLSRALLPPGLVFPDEDVKIRRLCYLDVGR</sequence>
<evidence type="ECO:0000313" key="3">
    <source>
        <dbReference type="EMBL" id="CAE8741097.1"/>
    </source>
</evidence>
<evidence type="ECO:0000256" key="1">
    <source>
        <dbReference type="SAM" id="MobiDB-lite"/>
    </source>
</evidence>
<accession>A0A813DR67</accession>
<organism evidence="2 4">
    <name type="scientific">Polarella glacialis</name>
    <name type="common">Dinoflagellate</name>
    <dbReference type="NCBI Taxonomy" id="89957"/>
    <lineage>
        <taxon>Eukaryota</taxon>
        <taxon>Sar</taxon>
        <taxon>Alveolata</taxon>
        <taxon>Dinophyceae</taxon>
        <taxon>Suessiales</taxon>
        <taxon>Suessiaceae</taxon>
        <taxon>Polarella</taxon>
    </lineage>
</organism>
<reference evidence="2" key="1">
    <citation type="submission" date="2021-02" db="EMBL/GenBank/DDBJ databases">
        <authorList>
            <person name="Dougan E. K."/>
            <person name="Rhodes N."/>
            <person name="Thang M."/>
            <person name="Chan C."/>
        </authorList>
    </citation>
    <scope>NUCLEOTIDE SEQUENCE</scope>
</reference>